<comment type="miscellaneous">
    <text evidence="8">This enzyme catalyzes only one turnover and therefore is not strictly catalytic. According to one definition, an enzyme is a biocatalyst that acts repeatedly and over many reaction cycles.</text>
</comment>
<keyword evidence="12" id="KW-1185">Reference proteome</keyword>
<evidence type="ECO:0000256" key="6">
    <source>
        <dbReference type="ARBA" id="ARBA00023204"/>
    </source>
</evidence>
<dbReference type="PANTHER" id="PTHR10815:SF5">
    <property type="entry name" value="METHYLATED-DNA--PROTEIN-CYSTEINE METHYLTRANSFERASE"/>
    <property type="match status" value="1"/>
</dbReference>
<keyword evidence="5 8" id="KW-0227">DNA damage</keyword>
<comment type="catalytic activity">
    <reaction evidence="1 8">
        <text>a 4-O-methyl-thymidine in DNA + L-cysteinyl-[protein] = a thymidine in DNA + S-methyl-L-cysteinyl-[protein]</text>
        <dbReference type="Rhea" id="RHEA:53428"/>
        <dbReference type="Rhea" id="RHEA-COMP:10131"/>
        <dbReference type="Rhea" id="RHEA-COMP:10132"/>
        <dbReference type="Rhea" id="RHEA-COMP:13555"/>
        <dbReference type="Rhea" id="RHEA-COMP:13556"/>
        <dbReference type="ChEBI" id="CHEBI:29950"/>
        <dbReference type="ChEBI" id="CHEBI:82612"/>
        <dbReference type="ChEBI" id="CHEBI:137386"/>
        <dbReference type="ChEBI" id="CHEBI:137387"/>
        <dbReference type="EC" id="2.1.1.63"/>
    </reaction>
</comment>
<dbReference type="InterPro" id="IPR014048">
    <property type="entry name" value="MethylDNA_cys_MeTrfase_DNA-bd"/>
</dbReference>
<dbReference type="InterPro" id="IPR036631">
    <property type="entry name" value="MGMT_N_sf"/>
</dbReference>
<dbReference type="PANTHER" id="PTHR10815">
    <property type="entry name" value="METHYLATED-DNA--PROTEIN-CYSTEINE METHYLTRANSFERASE"/>
    <property type="match status" value="1"/>
</dbReference>
<comment type="similarity">
    <text evidence="8">Belongs to the MGMT family.</text>
</comment>
<evidence type="ECO:0000313" key="11">
    <source>
        <dbReference type="EMBL" id="MBW7572253.1"/>
    </source>
</evidence>
<dbReference type="SUPFAM" id="SSF46767">
    <property type="entry name" value="Methylated DNA-protein cysteine methyltransferase, C-terminal domain"/>
    <property type="match status" value="1"/>
</dbReference>
<comment type="caution">
    <text evidence="11">The sequence shown here is derived from an EMBL/GenBank/DDBJ whole genome shotgun (WGS) entry which is preliminary data.</text>
</comment>
<evidence type="ECO:0000259" key="10">
    <source>
        <dbReference type="Pfam" id="PF02870"/>
    </source>
</evidence>
<keyword evidence="6 8" id="KW-0234">DNA repair</keyword>
<keyword evidence="2 8" id="KW-0963">Cytoplasm</keyword>
<dbReference type="InterPro" id="IPR036388">
    <property type="entry name" value="WH-like_DNA-bd_sf"/>
</dbReference>
<dbReference type="Pfam" id="PF01035">
    <property type="entry name" value="DNA_binding_1"/>
    <property type="match status" value="1"/>
</dbReference>
<evidence type="ECO:0000259" key="9">
    <source>
        <dbReference type="Pfam" id="PF01035"/>
    </source>
</evidence>
<dbReference type="CDD" id="cd06445">
    <property type="entry name" value="ATase"/>
    <property type="match status" value="1"/>
</dbReference>
<sequence>MGAVKNLFFYDTEIGRIAMAENGEGITDLCFEGAPVPRDAKVLETQLLRQAAEEVREYLAGRRKKFTVAVFPSGTDFQRRVWKCLCDIPYGETRSYKEIAESAGSPKGFRAVGMANNRNPIPIIIPCHRVIGADGSLVGYGGGMELKVRLLELEKQAL</sequence>
<keyword evidence="3 8" id="KW-0489">Methyltransferase</keyword>
<gene>
    <name evidence="11" type="ORF">J5W02_05445</name>
</gene>
<comment type="subcellular location">
    <subcellularLocation>
        <location evidence="8">Cytoplasm</location>
    </subcellularLocation>
</comment>
<evidence type="ECO:0000256" key="4">
    <source>
        <dbReference type="ARBA" id="ARBA00022679"/>
    </source>
</evidence>
<evidence type="ECO:0000256" key="7">
    <source>
        <dbReference type="ARBA" id="ARBA00049348"/>
    </source>
</evidence>
<accession>A0ABS7DLU2</accession>
<feature type="domain" description="Methylguanine DNA methyltransferase ribonuclease-like" evidence="10">
    <location>
        <begin position="9"/>
        <end position="69"/>
    </location>
</feature>
<dbReference type="InterPro" id="IPR001497">
    <property type="entry name" value="MethylDNA_cys_MeTrfase_AS"/>
</dbReference>
<feature type="active site" description="Nucleophile; methyl group acceptor" evidence="8">
    <location>
        <position position="127"/>
    </location>
</feature>
<evidence type="ECO:0000256" key="8">
    <source>
        <dbReference type="HAMAP-Rule" id="MF_00772"/>
    </source>
</evidence>
<dbReference type="InterPro" id="IPR008332">
    <property type="entry name" value="MethylG_MeTrfase_N"/>
</dbReference>
<dbReference type="Gene3D" id="1.10.10.10">
    <property type="entry name" value="Winged helix-like DNA-binding domain superfamily/Winged helix DNA-binding domain"/>
    <property type="match status" value="1"/>
</dbReference>
<protein>
    <recommendedName>
        <fullName evidence="8">Methylated-DNA--protein-cysteine methyltransferase</fullName>
        <ecNumber evidence="8">2.1.1.63</ecNumber>
    </recommendedName>
    <alternativeName>
        <fullName evidence="8">6-O-methylguanine-DNA methyltransferase</fullName>
        <shortName evidence="8">MGMT</shortName>
    </alternativeName>
    <alternativeName>
        <fullName evidence="8">O-6-methylguanine-DNA-alkyltransferase</fullName>
    </alternativeName>
</protein>
<dbReference type="InterPro" id="IPR023546">
    <property type="entry name" value="MGMT"/>
</dbReference>
<proteinExistence type="inferred from homology"/>
<feature type="domain" description="Methylated-DNA-[protein]-cysteine S-methyltransferase DNA binding" evidence="9">
    <location>
        <begin position="76"/>
        <end position="155"/>
    </location>
</feature>
<name>A0ABS7DLU2_9FIRM</name>
<evidence type="ECO:0000256" key="5">
    <source>
        <dbReference type="ARBA" id="ARBA00022763"/>
    </source>
</evidence>
<dbReference type="EC" id="2.1.1.63" evidence="8"/>
<comment type="function">
    <text evidence="8">Involved in the cellular defense against the biological effects of O6-methylguanine (O6-MeG) and O4-methylthymine (O4-MeT) in DNA. Repairs the methylated nucleobase in DNA by stoichiometrically transferring the methyl group to a cysteine residue in the enzyme. This is a suicide reaction: the enzyme is irreversibly inactivated.</text>
</comment>
<dbReference type="Gene3D" id="3.30.160.70">
    <property type="entry name" value="Methylated DNA-protein cysteine methyltransferase domain"/>
    <property type="match status" value="1"/>
</dbReference>
<organism evidence="11 12">
    <name type="scientific">Caproiciproducens faecalis</name>
    <dbReference type="NCBI Taxonomy" id="2820301"/>
    <lineage>
        <taxon>Bacteria</taxon>
        <taxon>Bacillati</taxon>
        <taxon>Bacillota</taxon>
        <taxon>Clostridia</taxon>
        <taxon>Eubacteriales</taxon>
        <taxon>Acutalibacteraceae</taxon>
        <taxon>Caproiciproducens</taxon>
    </lineage>
</organism>
<evidence type="ECO:0000256" key="1">
    <source>
        <dbReference type="ARBA" id="ARBA00001286"/>
    </source>
</evidence>
<dbReference type="Pfam" id="PF02870">
    <property type="entry name" value="Methyltransf_1N"/>
    <property type="match status" value="1"/>
</dbReference>
<dbReference type="HAMAP" id="MF_00772">
    <property type="entry name" value="OGT"/>
    <property type="match status" value="1"/>
</dbReference>
<dbReference type="NCBIfam" id="TIGR00589">
    <property type="entry name" value="ogt"/>
    <property type="match status" value="1"/>
</dbReference>
<dbReference type="EMBL" id="JAGFNZ010000002">
    <property type="protein sequence ID" value="MBW7572253.1"/>
    <property type="molecule type" value="Genomic_DNA"/>
</dbReference>
<dbReference type="Proteomes" id="UP000719942">
    <property type="component" value="Unassembled WGS sequence"/>
</dbReference>
<evidence type="ECO:0000256" key="3">
    <source>
        <dbReference type="ARBA" id="ARBA00022603"/>
    </source>
</evidence>
<comment type="catalytic activity">
    <reaction evidence="7 8">
        <text>a 6-O-methyl-2'-deoxyguanosine in DNA + L-cysteinyl-[protein] = S-methyl-L-cysteinyl-[protein] + a 2'-deoxyguanosine in DNA</text>
        <dbReference type="Rhea" id="RHEA:24000"/>
        <dbReference type="Rhea" id="RHEA-COMP:10131"/>
        <dbReference type="Rhea" id="RHEA-COMP:10132"/>
        <dbReference type="Rhea" id="RHEA-COMP:11367"/>
        <dbReference type="Rhea" id="RHEA-COMP:11368"/>
        <dbReference type="ChEBI" id="CHEBI:29950"/>
        <dbReference type="ChEBI" id="CHEBI:82612"/>
        <dbReference type="ChEBI" id="CHEBI:85445"/>
        <dbReference type="ChEBI" id="CHEBI:85448"/>
        <dbReference type="EC" id="2.1.1.63"/>
    </reaction>
</comment>
<reference evidence="11 12" key="1">
    <citation type="submission" date="2021-03" db="EMBL/GenBank/DDBJ databases">
        <title>Caproiciproducens sp. nov. isolated from feces of cow.</title>
        <authorList>
            <person name="Choi J.-Y."/>
        </authorList>
    </citation>
    <scope>NUCLEOTIDE SEQUENCE [LARGE SCALE GENOMIC DNA]</scope>
    <source>
        <strain evidence="11 12">AGMB10547</strain>
    </source>
</reference>
<dbReference type="GO" id="GO:0003908">
    <property type="term" value="F:methylated-DNA-[protein]-cysteine S-methyltransferase activity"/>
    <property type="evidence" value="ECO:0007669"/>
    <property type="project" value="UniProtKB-EC"/>
</dbReference>
<evidence type="ECO:0000256" key="2">
    <source>
        <dbReference type="ARBA" id="ARBA00022490"/>
    </source>
</evidence>
<dbReference type="PROSITE" id="PS00374">
    <property type="entry name" value="MGMT"/>
    <property type="match status" value="1"/>
</dbReference>
<dbReference type="InterPro" id="IPR036217">
    <property type="entry name" value="MethylDNA_cys_MeTrfase_DNAb"/>
</dbReference>
<keyword evidence="4 8" id="KW-0808">Transferase</keyword>
<dbReference type="GO" id="GO:0032259">
    <property type="term" value="P:methylation"/>
    <property type="evidence" value="ECO:0007669"/>
    <property type="project" value="UniProtKB-KW"/>
</dbReference>
<evidence type="ECO:0000313" key="12">
    <source>
        <dbReference type="Proteomes" id="UP000719942"/>
    </source>
</evidence>
<dbReference type="SUPFAM" id="SSF53155">
    <property type="entry name" value="Methylated DNA-protein cysteine methyltransferase domain"/>
    <property type="match status" value="1"/>
</dbReference>